<dbReference type="AlphaFoldDB" id="A0A2P2PZN1"/>
<evidence type="ECO:0000313" key="1">
    <source>
        <dbReference type="EMBL" id="MBX60191.1"/>
    </source>
</evidence>
<sequence length="24" mass="2931">MLPWVKFSLFETLHVHVMIPYLDN</sequence>
<protein>
    <submittedName>
        <fullName evidence="1">Uncharacterized protein</fullName>
    </submittedName>
</protein>
<name>A0A2P2PZN1_RHIMU</name>
<reference evidence="1" key="1">
    <citation type="submission" date="2018-02" db="EMBL/GenBank/DDBJ databases">
        <title>Rhizophora mucronata_Transcriptome.</title>
        <authorList>
            <person name="Meera S.P."/>
            <person name="Sreeshan A."/>
            <person name="Augustine A."/>
        </authorList>
    </citation>
    <scope>NUCLEOTIDE SEQUENCE</scope>
    <source>
        <tissue evidence="1">Leaf</tissue>
    </source>
</reference>
<organism evidence="1">
    <name type="scientific">Rhizophora mucronata</name>
    <name type="common">Asiatic mangrove</name>
    <dbReference type="NCBI Taxonomy" id="61149"/>
    <lineage>
        <taxon>Eukaryota</taxon>
        <taxon>Viridiplantae</taxon>
        <taxon>Streptophyta</taxon>
        <taxon>Embryophyta</taxon>
        <taxon>Tracheophyta</taxon>
        <taxon>Spermatophyta</taxon>
        <taxon>Magnoliopsida</taxon>
        <taxon>eudicotyledons</taxon>
        <taxon>Gunneridae</taxon>
        <taxon>Pentapetalae</taxon>
        <taxon>rosids</taxon>
        <taxon>fabids</taxon>
        <taxon>Malpighiales</taxon>
        <taxon>Rhizophoraceae</taxon>
        <taxon>Rhizophora</taxon>
    </lineage>
</organism>
<dbReference type="EMBL" id="GGEC01079707">
    <property type="protein sequence ID" value="MBX60191.1"/>
    <property type="molecule type" value="Transcribed_RNA"/>
</dbReference>
<proteinExistence type="predicted"/>
<accession>A0A2P2PZN1</accession>